<gene>
    <name evidence="1" type="ORF">RFI_27481</name>
</gene>
<sequence>MLTLLKKQKKQKKVLYVDFFFNIPQLSCKKHNHITAKDFEDICLFYNIIFQSIVYKNFIFGDSDHREKLRQQHYCKIEFNWNQFETKKFIHRTNPLLIVISVLIQRIDINEQLSGFILRFVLDCKHYVILMSILVGEYEKNKNMNKSIKNETDCILKVIFDNTFSSITRYFKMVVILIIFTRFFFTKKLEWNRELFSKPPSTLIWFLYVFLEKNCNNTLYKFNFDFFIKKNSTSLKIKLFLCSNASFLKEIINAKIIQKDSNNFSKLNNFSCFVWKK</sequence>
<protein>
    <submittedName>
        <fullName evidence="1">Uncharacterized protein</fullName>
    </submittedName>
</protein>
<keyword evidence="2" id="KW-1185">Reference proteome</keyword>
<name>X6M7F3_RETFI</name>
<evidence type="ECO:0000313" key="1">
    <source>
        <dbReference type="EMBL" id="ETO09898.1"/>
    </source>
</evidence>
<organism evidence="1 2">
    <name type="scientific">Reticulomyxa filosa</name>
    <dbReference type="NCBI Taxonomy" id="46433"/>
    <lineage>
        <taxon>Eukaryota</taxon>
        <taxon>Sar</taxon>
        <taxon>Rhizaria</taxon>
        <taxon>Retaria</taxon>
        <taxon>Foraminifera</taxon>
        <taxon>Monothalamids</taxon>
        <taxon>Reticulomyxidae</taxon>
        <taxon>Reticulomyxa</taxon>
    </lineage>
</organism>
<accession>X6M7F3</accession>
<proteinExistence type="predicted"/>
<reference evidence="1 2" key="1">
    <citation type="journal article" date="2013" name="Curr. Biol.">
        <title>The Genome of the Foraminiferan Reticulomyxa filosa.</title>
        <authorList>
            <person name="Glockner G."/>
            <person name="Hulsmann N."/>
            <person name="Schleicher M."/>
            <person name="Noegel A.A."/>
            <person name="Eichinger L."/>
            <person name="Gallinger C."/>
            <person name="Pawlowski J."/>
            <person name="Sierra R."/>
            <person name="Euteneuer U."/>
            <person name="Pillet L."/>
            <person name="Moustafa A."/>
            <person name="Platzer M."/>
            <person name="Groth M."/>
            <person name="Szafranski K."/>
            <person name="Schliwa M."/>
        </authorList>
    </citation>
    <scope>NUCLEOTIDE SEQUENCE [LARGE SCALE GENOMIC DNA]</scope>
</reference>
<dbReference type="EMBL" id="ASPP01023834">
    <property type="protein sequence ID" value="ETO09898.1"/>
    <property type="molecule type" value="Genomic_DNA"/>
</dbReference>
<comment type="caution">
    <text evidence="1">The sequence shown here is derived from an EMBL/GenBank/DDBJ whole genome shotgun (WGS) entry which is preliminary data.</text>
</comment>
<dbReference type="Proteomes" id="UP000023152">
    <property type="component" value="Unassembled WGS sequence"/>
</dbReference>
<evidence type="ECO:0000313" key="2">
    <source>
        <dbReference type="Proteomes" id="UP000023152"/>
    </source>
</evidence>
<dbReference type="AlphaFoldDB" id="X6M7F3"/>